<feature type="compositionally biased region" description="Low complexity" evidence="1">
    <location>
        <begin position="75"/>
        <end position="87"/>
    </location>
</feature>
<dbReference type="EMBL" id="MU001506">
    <property type="protein sequence ID" value="KAF2440846.1"/>
    <property type="molecule type" value="Genomic_DNA"/>
</dbReference>
<accession>A0A9P4PD95</accession>
<proteinExistence type="predicted"/>
<dbReference type="OrthoDB" id="3799109at2759"/>
<feature type="compositionally biased region" description="Basic and acidic residues" evidence="1">
    <location>
        <begin position="36"/>
        <end position="67"/>
    </location>
</feature>
<organism evidence="2 3">
    <name type="scientific">Karstenula rhodostoma CBS 690.94</name>
    <dbReference type="NCBI Taxonomy" id="1392251"/>
    <lineage>
        <taxon>Eukaryota</taxon>
        <taxon>Fungi</taxon>
        <taxon>Dikarya</taxon>
        <taxon>Ascomycota</taxon>
        <taxon>Pezizomycotina</taxon>
        <taxon>Dothideomycetes</taxon>
        <taxon>Pleosporomycetidae</taxon>
        <taxon>Pleosporales</taxon>
        <taxon>Massarineae</taxon>
        <taxon>Didymosphaeriaceae</taxon>
        <taxon>Karstenula</taxon>
    </lineage>
</organism>
<dbReference type="Proteomes" id="UP000799764">
    <property type="component" value="Unassembled WGS sequence"/>
</dbReference>
<evidence type="ECO:0000313" key="3">
    <source>
        <dbReference type="Proteomes" id="UP000799764"/>
    </source>
</evidence>
<protein>
    <submittedName>
        <fullName evidence="2">Uncharacterized protein</fullName>
    </submittedName>
</protein>
<feature type="region of interest" description="Disordered" evidence="1">
    <location>
        <begin position="1"/>
        <end position="131"/>
    </location>
</feature>
<keyword evidence="3" id="KW-1185">Reference proteome</keyword>
<gene>
    <name evidence="2" type="ORF">P171DRAFT_446804</name>
</gene>
<sequence length="258" mass="27976">MSRYSEILNSLQGLRHDAEPSVDPNSDAAMLSPADPRTDDDAVQAHDVDNAVQTHDVDDAVQTHDADPATNLPPSSTIADDSASNTDTDTDEKDVTDKPKPTFHTSGFTPAPGTHYTYTIPSPRPTLTLPATHPFRTTPTGYPIFPSRARPSRPPTPRVAAFIAHWTKTYTEMGRDPVAARDGMFELRLACEVRGLVTYGGLERLVERLVERAVRDAGRGWSEVRTGVGRVSIGEAPEGPVGDEEEEAAWWVGVSYGG</sequence>
<dbReference type="AlphaFoldDB" id="A0A9P4PD95"/>
<evidence type="ECO:0000256" key="1">
    <source>
        <dbReference type="SAM" id="MobiDB-lite"/>
    </source>
</evidence>
<evidence type="ECO:0000313" key="2">
    <source>
        <dbReference type="EMBL" id="KAF2440846.1"/>
    </source>
</evidence>
<comment type="caution">
    <text evidence="2">The sequence shown here is derived from an EMBL/GenBank/DDBJ whole genome shotgun (WGS) entry which is preliminary data.</text>
</comment>
<reference evidence="2" key="1">
    <citation type="journal article" date="2020" name="Stud. Mycol.">
        <title>101 Dothideomycetes genomes: a test case for predicting lifestyles and emergence of pathogens.</title>
        <authorList>
            <person name="Haridas S."/>
            <person name="Albert R."/>
            <person name="Binder M."/>
            <person name="Bloem J."/>
            <person name="Labutti K."/>
            <person name="Salamov A."/>
            <person name="Andreopoulos B."/>
            <person name="Baker S."/>
            <person name="Barry K."/>
            <person name="Bills G."/>
            <person name="Bluhm B."/>
            <person name="Cannon C."/>
            <person name="Castanera R."/>
            <person name="Culley D."/>
            <person name="Daum C."/>
            <person name="Ezra D."/>
            <person name="Gonzalez J."/>
            <person name="Henrissat B."/>
            <person name="Kuo A."/>
            <person name="Liang C."/>
            <person name="Lipzen A."/>
            <person name="Lutzoni F."/>
            <person name="Magnuson J."/>
            <person name="Mondo S."/>
            <person name="Nolan M."/>
            <person name="Ohm R."/>
            <person name="Pangilinan J."/>
            <person name="Park H.-J."/>
            <person name="Ramirez L."/>
            <person name="Alfaro M."/>
            <person name="Sun H."/>
            <person name="Tritt A."/>
            <person name="Yoshinaga Y."/>
            <person name="Zwiers L.-H."/>
            <person name="Turgeon B."/>
            <person name="Goodwin S."/>
            <person name="Spatafora J."/>
            <person name="Crous P."/>
            <person name="Grigoriev I."/>
        </authorList>
    </citation>
    <scope>NUCLEOTIDE SEQUENCE</scope>
    <source>
        <strain evidence="2">CBS 690.94</strain>
    </source>
</reference>
<name>A0A9P4PD95_9PLEO</name>